<dbReference type="Proteomes" id="UP000250557">
    <property type="component" value="Chromosome"/>
</dbReference>
<accession>A0AAE6JGB6</accession>
<dbReference type="AlphaFoldDB" id="A0AAE6JGB6"/>
<evidence type="ECO:0000313" key="3">
    <source>
        <dbReference type="EMBL" id="QTE52576.1"/>
    </source>
</evidence>
<proteinExistence type="predicted"/>
<keyword evidence="5" id="KW-1185">Reference proteome</keyword>
<evidence type="ECO:0000256" key="1">
    <source>
        <dbReference type="SAM" id="SignalP"/>
    </source>
</evidence>
<dbReference type="Proteomes" id="UP000663940">
    <property type="component" value="Chromosome"/>
</dbReference>
<keyword evidence="1" id="KW-0732">Signal</keyword>
<dbReference type="EMBL" id="CP071880">
    <property type="protein sequence ID" value="QTE52576.1"/>
    <property type="molecule type" value="Genomic_DNA"/>
</dbReference>
<reference evidence="2 4" key="1">
    <citation type="submission" date="2019-08" db="EMBL/GenBank/DDBJ databases">
        <title>Comparative genome analysis confer to the adaptation heavy metal polluted environment.</title>
        <authorList>
            <person name="Li Y."/>
        </authorList>
    </citation>
    <scope>NUCLEOTIDE SEQUENCE [LARGE SCALE GENOMIC DNA]</scope>
    <source>
        <strain evidence="2 4">P2</strain>
    </source>
</reference>
<name>A0AAE6JGB6_9SPHI</name>
<feature type="chain" id="PRO_5042071910" evidence="1">
    <location>
        <begin position="21"/>
        <end position="211"/>
    </location>
</feature>
<evidence type="ECO:0000313" key="4">
    <source>
        <dbReference type="Proteomes" id="UP000250557"/>
    </source>
</evidence>
<feature type="signal peptide" evidence="1">
    <location>
        <begin position="1"/>
        <end position="20"/>
    </location>
</feature>
<protein>
    <submittedName>
        <fullName evidence="2">Uncharacterized protein</fullName>
    </submittedName>
</protein>
<dbReference type="RefSeq" id="WP_112654652.1">
    <property type="nucleotide sequence ID" value="NZ_CP043451.1"/>
</dbReference>
<evidence type="ECO:0000313" key="2">
    <source>
        <dbReference type="EMBL" id="QEM04906.1"/>
    </source>
</evidence>
<evidence type="ECO:0000313" key="5">
    <source>
        <dbReference type="Proteomes" id="UP000663940"/>
    </source>
</evidence>
<gene>
    <name evidence="2" type="ORF">DIU31_015815</name>
    <name evidence="3" type="ORF">J3L21_11670</name>
</gene>
<reference evidence="3 5" key="2">
    <citation type="submission" date="2021-03" db="EMBL/GenBank/DDBJ databases">
        <title>Mucilaginibacter strains isolated from gold and copper mining confer multi heavy-metal resistance.</title>
        <authorList>
            <person name="Li Y."/>
        </authorList>
    </citation>
    <scope>NUCLEOTIDE SEQUENCE [LARGE SCALE GENOMIC DNA]</scope>
    <source>
        <strain evidence="3 5">P2-4</strain>
    </source>
</reference>
<organism evidence="2 4">
    <name type="scientific">Mucilaginibacter rubeus</name>
    <dbReference type="NCBI Taxonomy" id="2027860"/>
    <lineage>
        <taxon>Bacteria</taxon>
        <taxon>Pseudomonadati</taxon>
        <taxon>Bacteroidota</taxon>
        <taxon>Sphingobacteriia</taxon>
        <taxon>Sphingobacteriales</taxon>
        <taxon>Sphingobacteriaceae</taxon>
        <taxon>Mucilaginibacter</taxon>
    </lineage>
</organism>
<dbReference type="EMBL" id="CP043451">
    <property type="protein sequence ID" value="QEM04906.1"/>
    <property type="molecule type" value="Genomic_DNA"/>
</dbReference>
<sequence>MKPLFNVFLAGLLIAGSAFAPVADSIYPELVQSFKQIKKSSPVSYERQDVLTGIQQMGIVAKGQKKPVLIELISNDGFSAPFAKAILKAALANNGINDVKVFTVGAAPSEKLAPALTKLGFKVGTDGGLNAKYNDQGGSVTFESSASNPQAVHVLLNEDASSLLSSPDKFSVKLKYPGLTGATDEQIQQQEKLIAAEMIFVANKIKDNWNY</sequence>